<gene>
    <name evidence="2" type="ORF">ENV14_06595</name>
</gene>
<sequence length="110" mass="12195">MHLTKARIALVIVEATSIPLLLLSAIYVITGYQLVYPDKIWLFPSPRAIHADKVLRVAIVALGALHGVAGVVLLCERKIRNRFTRSAVELFVLIVIAVLFTMLLIADITY</sequence>
<feature type="transmembrane region" description="Helical" evidence="1">
    <location>
        <begin position="12"/>
        <end position="34"/>
    </location>
</feature>
<dbReference type="EMBL" id="DTFF01000054">
    <property type="protein sequence ID" value="HGI88036.1"/>
    <property type="molecule type" value="Genomic_DNA"/>
</dbReference>
<keyword evidence="1" id="KW-0812">Transmembrane</keyword>
<name>A0A7C4BDT7_9CREN</name>
<keyword evidence="1" id="KW-0472">Membrane</keyword>
<feature type="transmembrane region" description="Helical" evidence="1">
    <location>
        <begin position="54"/>
        <end position="75"/>
    </location>
</feature>
<proteinExistence type="predicted"/>
<accession>A0A7C4BDT7</accession>
<comment type="caution">
    <text evidence="2">The sequence shown here is derived from an EMBL/GenBank/DDBJ whole genome shotgun (WGS) entry which is preliminary data.</text>
</comment>
<reference evidence="2" key="1">
    <citation type="journal article" date="2020" name="mSystems">
        <title>Genome- and Community-Level Interaction Insights into Carbon Utilization and Element Cycling Functions of Hydrothermarchaeota in Hydrothermal Sediment.</title>
        <authorList>
            <person name="Zhou Z."/>
            <person name="Liu Y."/>
            <person name="Xu W."/>
            <person name="Pan J."/>
            <person name="Luo Z.H."/>
            <person name="Li M."/>
        </authorList>
    </citation>
    <scope>NUCLEOTIDE SEQUENCE [LARGE SCALE GENOMIC DNA]</scope>
    <source>
        <strain evidence="2">SpSt-732</strain>
    </source>
</reference>
<organism evidence="2">
    <name type="scientific">Ignisphaera aggregans</name>
    <dbReference type="NCBI Taxonomy" id="334771"/>
    <lineage>
        <taxon>Archaea</taxon>
        <taxon>Thermoproteota</taxon>
        <taxon>Thermoprotei</taxon>
        <taxon>Desulfurococcales</taxon>
        <taxon>Desulfurococcaceae</taxon>
        <taxon>Ignisphaera</taxon>
    </lineage>
</organism>
<evidence type="ECO:0000256" key="1">
    <source>
        <dbReference type="SAM" id="Phobius"/>
    </source>
</evidence>
<dbReference type="AlphaFoldDB" id="A0A7C4BDT7"/>
<feature type="transmembrane region" description="Helical" evidence="1">
    <location>
        <begin position="87"/>
        <end position="106"/>
    </location>
</feature>
<evidence type="ECO:0000313" key="2">
    <source>
        <dbReference type="EMBL" id="HGI88036.1"/>
    </source>
</evidence>
<keyword evidence="1" id="KW-1133">Transmembrane helix</keyword>
<protein>
    <submittedName>
        <fullName evidence="2">Uncharacterized protein</fullName>
    </submittedName>
</protein>